<dbReference type="Gene3D" id="3.40.50.1820">
    <property type="entry name" value="alpha/beta hydrolase"/>
    <property type="match status" value="2"/>
</dbReference>
<dbReference type="InterPro" id="IPR029058">
    <property type="entry name" value="AB_hydrolase_fold"/>
</dbReference>
<accession>A0A3D9ZP65</accession>
<evidence type="ECO:0008006" key="3">
    <source>
        <dbReference type="Google" id="ProtNLM"/>
    </source>
</evidence>
<dbReference type="SUPFAM" id="SSF53474">
    <property type="entry name" value="alpha/beta-Hydrolases"/>
    <property type="match status" value="1"/>
</dbReference>
<comment type="caution">
    <text evidence="1">The sequence shown here is derived from an EMBL/GenBank/DDBJ whole genome shotgun (WGS) entry which is preliminary data.</text>
</comment>
<reference evidence="1 2" key="1">
    <citation type="submission" date="2018-08" db="EMBL/GenBank/DDBJ databases">
        <title>Sequencing the genomes of 1000 actinobacteria strains.</title>
        <authorList>
            <person name="Klenk H.-P."/>
        </authorList>
    </citation>
    <scope>NUCLEOTIDE SEQUENCE [LARGE SCALE GENOMIC DNA]</scope>
    <source>
        <strain evidence="1 2">DSM 44099</strain>
    </source>
</reference>
<organism evidence="1 2">
    <name type="scientific">Asanoa ferruginea</name>
    <dbReference type="NCBI Taxonomy" id="53367"/>
    <lineage>
        <taxon>Bacteria</taxon>
        <taxon>Bacillati</taxon>
        <taxon>Actinomycetota</taxon>
        <taxon>Actinomycetes</taxon>
        <taxon>Micromonosporales</taxon>
        <taxon>Micromonosporaceae</taxon>
        <taxon>Asanoa</taxon>
    </lineage>
</organism>
<gene>
    <name evidence="1" type="ORF">DFJ67_5002</name>
</gene>
<dbReference type="RefSeq" id="WP_116070201.1">
    <property type="nucleotide sequence ID" value="NZ_QUMQ01000001.1"/>
</dbReference>
<protein>
    <recommendedName>
        <fullName evidence="3">Alpha/beta hydrolase family protein</fullName>
    </recommendedName>
</protein>
<dbReference type="EMBL" id="QUMQ01000001">
    <property type="protein sequence ID" value="REF98977.1"/>
    <property type="molecule type" value="Genomic_DNA"/>
</dbReference>
<evidence type="ECO:0000313" key="1">
    <source>
        <dbReference type="EMBL" id="REF98977.1"/>
    </source>
</evidence>
<dbReference type="AlphaFoldDB" id="A0A3D9ZP65"/>
<keyword evidence="2" id="KW-1185">Reference proteome</keyword>
<sequence length="155" mass="16807">MRLLMAGTVERVVVLFGSEVDPDPELTWARGITLVGDDGTEVDQPGPFGVVGWSVAGLDALAFAARHPGLVDRLALVATPIPDDEAALGFELSDITAKTLLLFGAKDPLTGSRHGTWWQRRLPDARLEIYPQGGHDLLVPAWKRTLSHLAPHCKR</sequence>
<dbReference type="Proteomes" id="UP000256913">
    <property type="component" value="Unassembled WGS sequence"/>
</dbReference>
<name>A0A3D9ZP65_9ACTN</name>
<evidence type="ECO:0000313" key="2">
    <source>
        <dbReference type="Proteomes" id="UP000256913"/>
    </source>
</evidence>
<proteinExistence type="predicted"/>
<dbReference type="OrthoDB" id="3519228at2"/>